<dbReference type="InterPro" id="IPR018060">
    <property type="entry name" value="HTH_AraC"/>
</dbReference>
<dbReference type="SUPFAM" id="SSF52317">
    <property type="entry name" value="Class I glutamine amidotransferase-like"/>
    <property type="match status" value="1"/>
</dbReference>
<dbReference type="Pfam" id="PF01965">
    <property type="entry name" value="DJ-1_PfpI"/>
    <property type="match status" value="1"/>
</dbReference>
<dbReference type="PATRIC" id="fig|1409788.3.peg.1343"/>
<keyword evidence="5" id="KW-1185">Reference proteome</keyword>
<dbReference type="GO" id="GO:0003700">
    <property type="term" value="F:DNA-binding transcription factor activity"/>
    <property type="evidence" value="ECO:0007669"/>
    <property type="project" value="InterPro"/>
</dbReference>
<dbReference type="RefSeq" id="WP_053180859.1">
    <property type="nucleotide sequence ID" value="NZ_LGIA01000062.1"/>
</dbReference>
<dbReference type="Proteomes" id="UP000036958">
    <property type="component" value="Unassembled WGS sequence"/>
</dbReference>
<dbReference type="PANTHER" id="PTHR43130:SF3">
    <property type="entry name" value="HTH-TYPE TRANSCRIPTIONAL REGULATOR RV1931C"/>
    <property type="match status" value="1"/>
</dbReference>
<feature type="domain" description="HTH araC/xylS-type" evidence="3">
    <location>
        <begin position="221"/>
        <end position="319"/>
    </location>
</feature>
<dbReference type="Pfam" id="PF12833">
    <property type="entry name" value="HTH_18"/>
    <property type="match status" value="1"/>
</dbReference>
<dbReference type="InterPro" id="IPR029062">
    <property type="entry name" value="Class_I_gatase-like"/>
</dbReference>
<dbReference type="EMBL" id="LGIA01000062">
    <property type="protein sequence ID" value="KOH45891.1"/>
    <property type="molecule type" value="Genomic_DNA"/>
</dbReference>
<evidence type="ECO:0000313" key="5">
    <source>
        <dbReference type="Proteomes" id="UP000036958"/>
    </source>
</evidence>
<gene>
    <name evidence="4" type="ORF">NC99_13230</name>
</gene>
<dbReference type="STRING" id="1409788.NC99_13230"/>
<comment type="caution">
    <text evidence="4">The sequence shown here is derived from an EMBL/GenBank/DDBJ whole genome shotgun (WGS) entry which is preliminary data.</text>
</comment>
<dbReference type="SMART" id="SM00342">
    <property type="entry name" value="HTH_ARAC"/>
    <property type="match status" value="1"/>
</dbReference>
<dbReference type="AlphaFoldDB" id="A0A0L8VBQ7"/>
<reference evidence="5" key="1">
    <citation type="submission" date="2015-07" db="EMBL/GenBank/DDBJ databases">
        <title>Genome sequencing of Sunxiuqinia dokdonensis strain SK.</title>
        <authorList>
            <person name="Ahn S."/>
            <person name="Kim B.-C."/>
        </authorList>
    </citation>
    <scope>NUCLEOTIDE SEQUENCE [LARGE SCALE GENOMIC DNA]</scope>
    <source>
        <strain evidence="5">SK</strain>
    </source>
</reference>
<name>A0A0L8VBQ7_9BACT</name>
<organism evidence="4 5">
    <name type="scientific">Sunxiuqinia dokdonensis</name>
    <dbReference type="NCBI Taxonomy" id="1409788"/>
    <lineage>
        <taxon>Bacteria</taxon>
        <taxon>Pseudomonadati</taxon>
        <taxon>Bacteroidota</taxon>
        <taxon>Bacteroidia</taxon>
        <taxon>Marinilabiliales</taxon>
        <taxon>Prolixibacteraceae</taxon>
        <taxon>Sunxiuqinia</taxon>
    </lineage>
</organism>
<sequence length="336" mass="38336">MKHVSILVPNGHYSLVNIEGTYQIFSWVNNFLQATNRQPLFNLHLVGASRSMTQTNGLFTINPNLLINEVSQTDLIIIPAIHGDVQHNLRMNAQLVPWIVNHYHRGAEVVSLCIGSFFLAATGLLNGRPCSTHWQFAQEFKRQFPEVILKDHKIVTEADGIYTSGGAYSFTNLLMYLIEKYGDRELAVMASKAFMIDIERSSQSPFTVFMGQKAHQDEVVLEAQEFIEQNFSDKITVEKLSQQVRVGRRTLERRFKRATSNTIAEYMQRVKMEAAKKELESGVKTVSEVMYDVGYVDVKAFRDVFKKVAGLSPVEYRNKYSSKILKMKKEKEKLAV</sequence>
<protein>
    <submittedName>
        <fullName evidence="4">AraC family transcriptional regulator</fullName>
    </submittedName>
</protein>
<evidence type="ECO:0000256" key="1">
    <source>
        <dbReference type="ARBA" id="ARBA00023015"/>
    </source>
</evidence>
<keyword evidence="2" id="KW-0804">Transcription</keyword>
<dbReference type="Gene3D" id="3.40.50.880">
    <property type="match status" value="1"/>
</dbReference>
<dbReference type="SUPFAM" id="SSF46689">
    <property type="entry name" value="Homeodomain-like"/>
    <property type="match status" value="2"/>
</dbReference>
<dbReference type="OrthoDB" id="1007602at2"/>
<dbReference type="InterPro" id="IPR052158">
    <property type="entry name" value="INH-QAR"/>
</dbReference>
<evidence type="ECO:0000259" key="3">
    <source>
        <dbReference type="PROSITE" id="PS01124"/>
    </source>
</evidence>
<evidence type="ECO:0000256" key="2">
    <source>
        <dbReference type="ARBA" id="ARBA00023163"/>
    </source>
</evidence>
<dbReference type="PROSITE" id="PS01124">
    <property type="entry name" value="HTH_ARAC_FAMILY_2"/>
    <property type="match status" value="1"/>
</dbReference>
<keyword evidence="1" id="KW-0805">Transcription regulation</keyword>
<dbReference type="PANTHER" id="PTHR43130">
    <property type="entry name" value="ARAC-FAMILY TRANSCRIPTIONAL REGULATOR"/>
    <property type="match status" value="1"/>
</dbReference>
<dbReference type="GO" id="GO:0043565">
    <property type="term" value="F:sequence-specific DNA binding"/>
    <property type="evidence" value="ECO:0007669"/>
    <property type="project" value="InterPro"/>
</dbReference>
<proteinExistence type="predicted"/>
<dbReference type="Gene3D" id="1.10.10.60">
    <property type="entry name" value="Homeodomain-like"/>
    <property type="match status" value="2"/>
</dbReference>
<dbReference type="CDD" id="cd03138">
    <property type="entry name" value="GATase1_AraC_2"/>
    <property type="match status" value="1"/>
</dbReference>
<dbReference type="InterPro" id="IPR009057">
    <property type="entry name" value="Homeodomain-like_sf"/>
</dbReference>
<accession>A0A0L8VBQ7</accession>
<evidence type="ECO:0000313" key="4">
    <source>
        <dbReference type="EMBL" id="KOH45891.1"/>
    </source>
</evidence>
<dbReference type="InterPro" id="IPR002818">
    <property type="entry name" value="DJ-1/PfpI"/>
</dbReference>